<comment type="caution">
    <text evidence="8">The sequence shown here is derived from an EMBL/GenBank/DDBJ whole genome shotgun (WGS) entry which is preliminary data.</text>
</comment>
<dbReference type="PRINTS" id="PR00735">
    <property type="entry name" value="GLHYDRLASE8"/>
</dbReference>
<dbReference type="Gene3D" id="1.50.10.10">
    <property type="match status" value="1"/>
</dbReference>
<dbReference type="AlphaFoldDB" id="A0A368L814"/>
<dbReference type="GO" id="GO:0030245">
    <property type="term" value="P:cellulose catabolic process"/>
    <property type="evidence" value="ECO:0007669"/>
    <property type="project" value="UniProtKB-KW"/>
</dbReference>
<keyword evidence="7" id="KW-0119">Carbohydrate metabolism</keyword>
<sequence>MRVEGDHPPRSSASLTQRRQYLLAALGSLAGGLFQPRAAVASQPALPSCSASAKSTWADWLSYKSRFIQSDGRVIDFSTPEQQSTSEGQVYTLFFALVANDRAIFERVLAWTQSNLAGNDLTARLPAWKWGRRPDNTWGVLDPNGASDADLWLAYTLLEAARYWQEPRYAALGSSVMALIEKKLFVTVPGLGIMLLPGEQGFKVTDKTGLTRWRFNPSYLPPFKLRYFSAKSRSQSWIQLEKNSLTLLRQTTQQGYAADWVTYQVSATGEGQWLAADTEKGPIGSYDAIRVYSWLGMSAGLWSSREKQQWLQLYRGMQQALQTNLAPPRLVNLQTGQQQEEGGVGFSAALLPYLSAWPEARLLAQQQTRIEALWDGSPARVQSWNYYDAVLLLFGRGWLEKRFRFQRDGALQLRGAC</sequence>
<evidence type="ECO:0000313" key="9">
    <source>
        <dbReference type="Proteomes" id="UP000252357"/>
    </source>
</evidence>
<reference evidence="8 9" key="1">
    <citation type="journal article" date="2018" name="Int. J. Syst. Evol. Microbiol.">
        <title>Parvibium lacunae gen. nov., sp. nov., a new member of the family Alcaligenaceae isolated from a freshwater pond.</title>
        <authorList>
            <person name="Chen W.M."/>
            <person name="Xie P.B."/>
            <person name="Hsu M.Y."/>
            <person name="Sheu S.Y."/>
        </authorList>
    </citation>
    <scope>NUCLEOTIDE SEQUENCE [LARGE SCALE GENOMIC DNA]</scope>
    <source>
        <strain evidence="8 9">KMB9</strain>
    </source>
</reference>
<evidence type="ECO:0000256" key="2">
    <source>
        <dbReference type="ARBA" id="ARBA00009209"/>
    </source>
</evidence>
<dbReference type="SUPFAM" id="SSF48208">
    <property type="entry name" value="Six-hairpin glycosidases"/>
    <property type="match status" value="1"/>
</dbReference>
<dbReference type="InterPro" id="IPR012341">
    <property type="entry name" value="6hp_glycosidase-like_sf"/>
</dbReference>
<evidence type="ECO:0000256" key="5">
    <source>
        <dbReference type="ARBA" id="ARBA00023001"/>
    </source>
</evidence>
<comment type="similarity">
    <text evidence="2">Belongs to the glycosyl hydrolase 8 (cellulase D) family.</text>
</comment>
<keyword evidence="4 8" id="KW-0378">Hydrolase</keyword>
<dbReference type="EMBL" id="QPGB01000001">
    <property type="protein sequence ID" value="RCS59805.1"/>
    <property type="molecule type" value="Genomic_DNA"/>
</dbReference>
<name>A0A368L814_9BURK</name>
<dbReference type="Proteomes" id="UP000252357">
    <property type="component" value="Unassembled WGS sequence"/>
</dbReference>
<protein>
    <recommendedName>
        <fullName evidence="3">cellulase</fullName>
        <ecNumber evidence="3">3.2.1.4</ecNumber>
    </recommendedName>
</protein>
<dbReference type="InterPro" id="IPR002037">
    <property type="entry name" value="Glyco_hydro_8"/>
</dbReference>
<gene>
    <name evidence="8" type="ORF">DU000_03630</name>
</gene>
<dbReference type="GO" id="GO:0008810">
    <property type="term" value="F:cellulase activity"/>
    <property type="evidence" value="ECO:0007669"/>
    <property type="project" value="UniProtKB-EC"/>
</dbReference>
<dbReference type="InterPro" id="IPR008928">
    <property type="entry name" value="6-hairpin_glycosidase_sf"/>
</dbReference>
<evidence type="ECO:0000256" key="4">
    <source>
        <dbReference type="ARBA" id="ARBA00022801"/>
    </source>
</evidence>
<comment type="catalytic activity">
    <reaction evidence="1">
        <text>Endohydrolysis of (1-&gt;4)-beta-D-glucosidic linkages in cellulose, lichenin and cereal beta-D-glucans.</text>
        <dbReference type="EC" id="3.2.1.4"/>
    </reaction>
</comment>
<evidence type="ECO:0000256" key="3">
    <source>
        <dbReference type="ARBA" id="ARBA00012601"/>
    </source>
</evidence>
<keyword evidence="9" id="KW-1185">Reference proteome</keyword>
<keyword evidence="5" id="KW-0136">Cellulose degradation</keyword>
<dbReference type="NCBIfam" id="NF008305">
    <property type="entry name" value="PRK11097.1"/>
    <property type="match status" value="1"/>
</dbReference>
<evidence type="ECO:0000313" key="8">
    <source>
        <dbReference type="EMBL" id="RCS59805.1"/>
    </source>
</evidence>
<evidence type="ECO:0000256" key="1">
    <source>
        <dbReference type="ARBA" id="ARBA00000966"/>
    </source>
</evidence>
<dbReference type="Pfam" id="PF01270">
    <property type="entry name" value="Glyco_hydro_8"/>
    <property type="match status" value="1"/>
</dbReference>
<dbReference type="OrthoDB" id="9766708at2"/>
<evidence type="ECO:0000256" key="7">
    <source>
        <dbReference type="ARBA" id="ARBA00023326"/>
    </source>
</evidence>
<evidence type="ECO:0000256" key="6">
    <source>
        <dbReference type="ARBA" id="ARBA00023295"/>
    </source>
</evidence>
<proteinExistence type="inferred from homology"/>
<keyword evidence="7" id="KW-0624">Polysaccharide degradation</keyword>
<organism evidence="8 9">
    <name type="scientific">Parvibium lacunae</name>
    <dbReference type="NCBI Taxonomy" id="1888893"/>
    <lineage>
        <taxon>Bacteria</taxon>
        <taxon>Pseudomonadati</taxon>
        <taxon>Pseudomonadota</taxon>
        <taxon>Betaproteobacteria</taxon>
        <taxon>Burkholderiales</taxon>
        <taxon>Alcaligenaceae</taxon>
        <taxon>Parvibium</taxon>
    </lineage>
</organism>
<dbReference type="RefSeq" id="WP_114401952.1">
    <property type="nucleotide sequence ID" value="NZ_QPGB01000001.1"/>
</dbReference>
<keyword evidence="6 8" id="KW-0326">Glycosidase</keyword>
<dbReference type="EC" id="3.2.1.4" evidence="3"/>
<accession>A0A368L814</accession>